<dbReference type="SUPFAM" id="SSF54690">
    <property type="entry name" value="Molybdopterin synthase subunit MoaE"/>
    <property type="match status" value="2"/>
</dbReference>
<sequence length="184" mass="20535">MTESTSTTGRDRVTVTESPLDLSAVLQFVRDDGAGAIATFSGTTRNFFIGKLHYNLETVTERQIITIYSSFMLLVEGRPKNVTTLEYEAYIPMAIKELHKCITKAREQWPSLVSCAIHHRIGPVAIGLESVIIAVSAPHRADAIHASEFLIDDLKANVPIWKKEFYEDGSVWKENAESRRAVAK</sequence>
<dbReference type="Gene3D" id="3.90.1170.40">
    <property type="entry name" value="Molybdopterin biosynthesis MoaE subunit"/>
    <property type="match status" value="1"/>
</dbReference>
<dbReference type="InterPro" id="IPR003448">
    <property type="entry name" value="Mopterin_biosynth_MoaE"/>
</dbReference>
<evidence type="ECO:0000313" key="2">
    <source>
        <dbReference type="Proteomes" id="UP000319731"/>
    </source>
</evidence>
<name>A0A507C5C0_9FUNG</name>
<organism evidence="1 2">
    <name type="scientific">Synchytrium microbalum</name>
    <dbReference type="NCBI Taxonomy" id="1806994"/>
    <lineage>
        <taxon>Eukaryota</taxon>
        <taxon>Fungi</taxon>
        <taxon>Fungi incertae sedis</taxon>
        <taxon>Chytridiomycota</taxon>
        <taxon>Chytridiomycota incertae sedis</taxon>
        <taxon>Chytridiomycetes</taxon>
        <taxon>Synchytriales</taxon>
        <taxon>Synchytriaceae</taxon>
        <taxon>Synchytrium</taxon>
    </lineage>
</organism>
<dbReference type="CDD" id="cd00756">
    <property type="entry name" value="MoaE"/>
    <property type="match status" value="1"/>
</dbReference>
<dbReference type="EMBL" id="QEAO01000028">
    <property type="protein sequence ID" value="TPX32635.1"/>
    <property type="molecule type" value="Genomic_DNA"/>
</dbReference>
<dbReference type="PANTHER" id="PTHR23404">
    <property type="entry name" value="MOLYBDOPTERIN SYNTHASE RELATED"/>
    <property type="match status" value="1"/>
</dbReference>
<accession>A0A507C5C0</accession>
<dbReference type="RefSeq" id="XP_031023813.1">
    <property type="nucleotide sequence ID" value="XM_031170238.1"/>
</dbReference>
<gene>
    <name evidence="1" type="ORF">SmJEL517_g04310</name>
</gene>
<reference evidence="1 2" key="1">
    <citation type="journal article" date="2019" name="Sci. Rep.">
        <title>Comparative genomics of chytrid fungi reveal insights into the obligate biotrophic and pathogenic lifestyle of Synchytrium endobioticum.</title>
        <authorList>
            <person name="van de Vossenberg B.T.L.H."/>
            <person name="Warris S."/>
            <person name="Nguyen H.D.T."/>
            <person name="van Gent-Pelzer M.P.E."/>
            <person name="Joly D.L."/>
            <person name="van de Geest H.C."/>
            <person name="Bonants P.J.M."/>
            <person name="Smith D.S."/>
            <person name="Levesque C.A."/>
            <person name="van der Lee T.A.J."/>
        </authorList>
    </citation>
    <scope>NUCLEOTIDE SEQUENCE [LARGE SCALE GENOMIC DNA]</scope>
    <source>
        <strain evidence="1 2">JEL517</strain>
    </source>
</reference>
<dbReference type="AlphaFoldDB" id="A0A507C5C0"/>
<dbReference type="GeneID" id="42005535"/>
<dbReference type="InterPro" id="IPR036563">
    <property type="entry name" value="MoaE_sf"/>
</dbReference>
<dbReference type="Pfam" id="PF02391">
    <property type="entry name" value="MoaE"/>
    <property type="match status" value="2"/>
</dbReference>
<proteinExistence type="predicted"/>
<comment type="caution">
    <text evidence="1">The sequence shown here is derived from an EMBL/GenBank/DDBJ whole genome shotgun (WGS) entry which is preliminary data.</text>
</comment>
<evidence type="ECO:0000313" key="1">
    <source>
        <dbReference type="EMBL" id="TPX32635.1"/>
    </source>
</evidence>
<dbReference type="Proteomes" id="UP000319731">
    <property type="component" value="Unassembled WGS sequence"/>
</dbReference>
<dbReference type="GO" id="GO:0006777">
    <property type="term" value="P:Mo-molybdopterin cofactor biosynthetic process"/>
    <property type="evidence" value="ECO:0007669"/>
    <property type="project" value="InterPro"/>
</dbReference>
<dbReference type="STRING" id="1806994.A0A507C5C0"/>
<dbReference type="OrthoDB" id="5531344at2759"/>
<protein>
    <submittedName>
        <fullName evidence="1">Molybdopterin synthase</fullName>
    </submittedName>
</protein>
<keyword evidence="2" id="KW-1185">Reference proteome</keyword>